<keyword evidence="2" id="KW-1185">Reference proteome</keyword>
<dbReference type="Proteomes" id="UP000194225">
    <property type="component" value="Unassembled WGS sequence"/>
</dbReference>
<sequence>MASRHAQGAQQRFEGAGRRQPVLGLGGAAAEIQEELSVREVLRHLVGDAQRECCLAHPGRSVDEVAGRGVARTARQSGGQTGEVLGTPCERLRFGWQGHRVGPWTGRIGCGLLGEGAVVPVREVAAPALQPGALSRGERPRQPGE</sequence>
<comment type="caution">
    <text evidence="1">The sequence shown here is derived from an EMBL/GenBank/DDBJ whole genome shotgun (WGS) entry which is preliminary data.</text>
</comment>
<accession>A0ABX3XN64</accession>
<protein>
    <submittedName>
        <fullName evidence="1">Uncharacterized protein</fullName>
    </submittedName>
</protein>
<evidence type="ECO:0000313" key="2">
    <source>
        <dbReference type="Proteomes" id="UP000194225"/>
    </source>
</evidence>
<proteinExistence type="predicted"/>
<reference evidence="1 2" key="1">
    <citation type="submission" date="2016-09" db="EMBL/GenBank/DDBJ databases">
        <title>Streptomyces platensis DSM40041, a candidate organism with high potential of specific P450 cytochromes.</title>
        <authorList>
            <person name="Grumaz C."/>
            <person name="Vainshtein Y."/>
            <person name="Kirstahler P."/>
            <person name="Sohn K."/>
        </authorList>
    </citation>
    <scope>NUCLEOTIDE SEQUENCE [LARGE SCALE GENOMIC DNA]</scope>
    <source>
        <strain evidence="1 2">DSM 40041</strain>
    </source>
</reference>
<organism evidence="1 2">
    <name type="scientific">Streptomyces platensis</name>
    <dbReference type="NCBI Taxonomy" id="58346"/>
    <lineage>
        <taxon>Bacteria</taxon>
        <taxon>Bacillati</taxon>
        <taxon>Actinomycetota</taxon>
        <taxon>Actinomycetes</taxon>
        <taxon>Kitasatosporales</taxon>
        <taxon>Streptomycetaceae</taxon>
        <taxon>Streptomyces</taxon>
    </lineage>
</organism>
<gene>
    <name evidence="1" type="ORF">BG653_06823</name>
</gene>
<dbReference type="EMBL" id="MIGA01000077">
    <property type="protein sequence ID" value="OSY36400.1"/>
    <property type="molecule type" value="Genomic_DNA"/>
</dbReference>
<evidence type="ECO:0000313" key="1">
    <source>
        <dbReference type="EMBL" id="OSY36400.1"/>
    </source>
</evidence>
<name>A0ABX3XN64_STRPT</name>